<accession>A0A159Z4W6</accession>
<dbReference type="Gene3D" id="3.40.190.10">
    <property type="entry name" value="Periplasmic binding protein-like II"/>
    <property type="match status" value="2"/>
</dbReference>
<dbReference type="FunFam" id="1.10.10.10:FF:000001">
    <property type="entry name" value="LysR family transcriptional regulator"/>
    <property type="match status" value="1"/>
</dbReference>
<dbReference type="GO" id="GO:0003700">
    <property type="term" value="F:DNA-binding transcription factor activity"/>
    <property type="evidence" value="ECO:0007669"/>
    <property type="project" value="InterPro"/>
</dbReference>
<dbReference type="Gene3D" id="1.10.10.10">
    <property type="entry name" value="Winged helix-like DNA-binding domain superfamily/Winged helix DNA-binding domain"/>
    <property type="match status" value="1"/>
</dbReference>
<dbReference type="KEGG" id="daa:AKL17_2098"/>
<dbReference type="STRING" id="1335048.AKL17_2098"/>
<dbReference type="Pfam" id="PF00126">
    <property type="entry name" value="HTH_1"/>
    <property type="match status" value="1"/>
</dbReference>
<keyword evidence="2" id="KW-0805">Transcription regulation</keyword>
<dbReference type="Proteomes" id="UP000076128">
    <property type="component" value="Chromosome"/>
</dbReference>
<dbReference type="SUPFAM" id="SSF46785">
    <property type="entry name" value="Winged helix' DNA-binding domain"/>
    <property type="match status" value="1"/>
</dbReference>
<dbReference type="EMBL" id="CP012661">
    <property type="protein sequence ID" value="AMY69344.1"/>
    <property type="molecule type" value="Genomic_DNA"/>
</dbReference>
<evidence type="ECO:0000259" key="6">
    <source>
        <dbReference type="PROSITE" id="PS50931"/>
    </source>
</evidence>
<evidence type="ECO:0000313" key="8">
    <source>
        <dbReference type="Proteomes" id="UP000076128"/>
    </source>
</evidence>
<evidence type="ECO:0000313" key="7">
    <source>
        <dbReference type="EMBL" id="AMY69344.1"/>
    </source>
</evidence>
<sequence length="319" mass="33371">MITLRQLTYLTALAEEAHFGRAAARVHVTQPALSMQIRELEGALGLVLVDRLPRGVRLTRAGHEVLARAGRILAEVREMEAAARRGALGGVVTLGVIPTLAPYLVPPALAALRGTADLPQDLRLREAETETLLRELSDGTLDAAVIATPPGPGMIELPLFEDRFLLAGTAARLAALAGQAEALRPVSLDPDQLLLLDEGHCLADQALEVCALDRRRMGGGPGAGRARIDLGASSLATLCGLVAAGMGLTFVPEAAARAESAAAPQMALMRFAAPEPSRQVRLVRRAAIGEEPWVPALARLLAGAGAGLLGEAQRLVPRG</sequence>
<dbReference type="SUPFAM" id="SSF53850">
    <property type="entry name" value="Periplasmic binding protein-like II"/>
    <property type="match status" value="1"/>
</dbReference>
<keyword evidence="4" id="KW-0010">Activator</keyword>
<organism evidence="7 8">
    <name type="scientific">Frigidibacter mobilis</name>
    <dbReference type="NCBI Taxonomy" id="1335048"/>
    <lineage>
        <taxon>Bacteria</taxon>
        <taxon>Pseudomonadati</taxon>
        <taxon>Pseudomonadota</taxon>
        <taxon>Alphaproteobacteria</taxon>
        <taxon>Rhodobacterales</taxon>
        <taxon>Paracoccaceae</taxon>
        <taxon>Frigidibacter</taxon>
    </lineage>
</organism>
<evidence type="ECO:0000256" key="1">
    <source>
        <dbReference type="ARBA" id="ARBA00009437"/>
    </source>
</evidence>
<dbReference type="AlphaFoldDB" id="A0A159Z4W6"/>
<proteinExistence type="inferred from homology"/>
<protein>
    <submittedName>
        <fullName evidence="7">LysR family transcriptional regulator</fullName>
    </submittedName>
</protein>
<keyword evidence="8" id="KW-1185">Reference proteome</keyword>
<dbReference type="InterPro" id="IPR000847">
    <property type="entry name" value="LysR_HTH_N"/>
</dbReference>
<dbReference type="PRINTS" id="PR00039">
    <property type="entry name" value="HTHLYSR"/>
</dbReference>
<evidence type="ECO:0000256" key="2">
    <source>
        <dbReference type="ARBA" id="ARBA00023015"/>
    </source>
</evidence>
<dbReference type="PROSITE" id="PS50931">
    <property type="entry name" value="HTH_LYSR"/>
    <property type="match status" value="1"/>
</dbReference>
<dbReference type="InterPro" id="IPR005119">
    <property type="entry name" value="LysR_subst-bd"/>
</dbReference>
<keyword evidence="3" id="KW-0238">DNA-binding</keyword>
<dbReference type="InterPro" id="IPR036390">
    <property type="entry name" value="WH_DNA-bd_sf"/>
</dbReference>
<evidence type="ECO:0000256" key="4">
    <source>
        <dbReference type="ARBA" id="ARBA00023159"/>
    </source>
</evidence>
<dbReference type="PANTHER" id="PTHR30346">
    <property type="entry name" value="TRANSCRIPTIONAL DUAL REGULATOR HCAR-RELATED"/>
    <property type="match status" value="1"/>
</dbReference>
<gene>
    <name evidence="7" type="ORF">AKL17_2098</name>
</gene>
<dbReference type="PATRIC" id="fig|1335048.3.peg.2188"/>
<dbReference type="GO" id="GO:0003677">
    <property type="term" value="F:DNA binding"/>
    <property type="evidence" value="ECO:0007669"/>
    <property type="project" value="UniProtKB-KW"/>
</dbReference>
<reference evidence="7 8" key="1">
    <citation type="submission" date="2015-09" db="EMBL/GenBank/DDBJ databases">
        <title>Complete genome sequence of Defluviimonas alba cai42t isolated from an oilfield in Xinjiang.</title>
        <authorList>
            <person name="Geng S."/>
            <person name="Pan X."/>
            <person name="Wu X."/>
        </authorList>
    </citation>
    <scope>NUCLEOTIDE SEQUENCE [LARGE SCALE GENOMIC DNA]</scope>
    <source>
        <strain evidence="8">cai42</strain>
    </source>
</reference>
<dbReference type="Pfam" id="PF03466">
    <property type="entry name" value="LysR_substrate"/>
    <property type="match status" value="1"/>
</dbReference>
<comment type="similarity">
    <text evidence="1">Belongs to the LysR transcriptional regulatory family.</text>
</comment>
<dbReference type="GO" id="GO:0032993">
    <property type="term" value="C:protein-DNA complex"/>
    <property type="evidence" value="ECO:0007669"/>
    <property type="project" value="TreeGrafter"/>
</dbReference>
<evidence type="ECO:0000256" key="3">
    <source>
        <dbReference type="ARBA" id="ARBA00023125"/>
    </source>
</evidence>
<feature type="domain" description="HTH lysR-type" evidence="6">
    <location>
        <begin position="2"/>
        <end position="59"/>
    </location>
</feature>
<evidence type="ECO:0000256" key="5">
    <source>
        <dbReference type="ARBA" id="ARBA00023163"/>
    </source>
</evidence>
<dbReference type="InterPro" id="IPR036388">
    <property type="entry name" value="WH-like_DNA-bd_sf"/>
</dbReference>
<name>A0A159Z4W6_9RHOB</name>
<keyword evidence="5" id="KW-0804">Transcription</keyword>
<dbReference type="PANTHER" id="PTHR30346:SF26">
    <property type="entry name" value="HYDROGEN PEROXIDE-INDUCIBLE GENES ACTIVATOR"/>
    <property type="match status" value="1"/>
</dbReference>